<comment type="caution">
    <text evidence="4">The sequence shown here is derived from an EMBL/GenBank/DDBJ whole genome shotgun (WGS) entry which is preliminary data.</text>
</comment>
<evidence type="ECO:0000256" key="2">
    <source>
        <dbReference type="SAM" id="SignalP"/>
    </source>
</evidence>
<evidence type="ECO:0000256" key="1">
    <source>
        <dbReference type="SAM" id="MobiDB-lite"/>
    </source>
</evidence>
<dbReference type="OrthoDB" id="8613872at2"/>
<protein>
    <recommendedName>
        <fullName evidence="3">DUF4124 domain-containing protein</fullName>
    </recommendedName>
</protein>
<dbReference type="AlphaFoldDB" id="A0A855G2R6"/>
<feature type="domain" description="DUF4124" evidence="3">
    <location>
        <begin position="21"/>
        <end position="70"/>
    </location>
</feature>
<evidence type="ECO:0000259" key="3">
    <source>
        <dbReference type="Pfam" id="PF13511"/>
    </source>
</evidence>
<organism evidence="4 5">
    <name type="scientific">Snodgrassella alvi</name>
    <dbReference type="NCBI Taxonomy" id="1196083"/>
    <lineage>
        <taxon>Bacteria</taxon>
        <taxon>Pseudomonadati</taxon>
        <taxon>Pseudomonadota</taxon>
        <taxon>Betaproteobacteria</taxon>
        <taxon>Neisseriales</taxon>
        <taxon>Neisseriaceae</taxon>
        <taxon>Snodgrassella</taxon>
    </lineage>
</organism>
<dbReference type="InterPro" id="IPR025392">
    <property type="entry name" value="DUF4124"/>
</dbReference>
<gene>
    <name evidence="4" type="ORF">BHC57_01025</name>
</gene>
<feature type="compositionally biased region" description="Basic and acidic residues" evidence="1">
    <location>
        <begin position="86"/>
        <end position="110"/>
    </location>
</feature>
<dbReference type="EMBL" id="MEIU01000005">
    <property type="protein sequence ID" value="PIT62543.1"/>
    <property type="molecule type" value="Genomic_DNA"/>
</dbReference>
<feature type="compositionally biased region" description="Polar residues" evidence="1">
    <location>
        <begin position="54"/>
        <end position="84"/>
    </location>
</feature>
<keyword evidence="2" id="KW-0732">Signal</keyword>
<feature type="region of interest" description="Disordered" evidence="1">
    <location>
        <begin position="52"/>
        <end position="110"/>
    </location>
</feature>
<sequence>MRHKILKMSLAMVLMSSTIIAGAAEVYTWRDKKGINEYSDAPVQLTPAKANRFNIRTQASTPLATPQPDAQASSDSLSEQQAQLNRKIEEQNKLREEENKKIAEQNKKNREAACKTAKLNRNMADSLRTNNRDALIQRYDEDVRINCN</sequence>
<dbReference type="Proteomes" id="UP000230463">
    <property type="component" value="Unassembled WGS sequence"/>
</dbReference>
<evidence type="ECO:0000313" key="4">
    <source>
        <dbReference type="EMBL" id="PIT62543.1"/>
    </source>
</evidence>
<accession>A0A855G2R6</accession>
<feature type="chain" id="PRO_5032362372" description="DUF4124 domain-containing protein" evidence="2">
    <location>
        <begin position="24"/>
        <end position="148"/>
    </location>
</feature>
<dbReference type="Pfam" id="PF13511">
    <property type="entry name" value="DUF4124"/>
    <property type="match status" value="1"/>
</dbReference>
<reference evidence="4 5" key="1">
    <citation type="journal article" date="2017" name="MBio">
        <title>Type VI secretion-mediated competition in the bee gut microbiome.</title>
        <authorList>
            <person name="Steele M.I."/>
            <person name="Kwong W.K."/>
            <person name="Powell J.E."/>
            <person name="Whiteley M."/>
            <person name="Moran N.A."/>
        </authorList>
    </citation>
    <scope>NUCLEOTIDE SEQUENCE [LARGE SCALE GENOMIC DNA]</scope>
    <source>
        <strain evidence="4 5">HK3</strain>
    </source>
</reference>
<feature type="signal peptide" evidence="2">
    <location>
        <begin position="1"/>
        <end position="23"/>
    </location>
</feature>
<evidence type="ECO:0000313" key="5">
    <source>
        <dbReference type="Proteomes" id="UP000230463"/>
    </source>
</evidence>
<dbReference type="RefSeq" id="WP_100099715.1">
    <property type="nucleotide sequence ID" value="NZ_MDUZ01000051.1"/>
</dbReference>
<proteinExistence type="predicted"/>
<name>A0A855G2R6_9NEIS</name>